<evidence type="ECO:0000259" key="2">
    <source>
        <dbReference type="PROSITE" id="PS50125"/>
    </source>
</evidence>
<name>A0ABT7LHE5_9BURK</name>
<dbReference type="InterPro" id="IPR029787">
    <property type="entry name" value="Nucleotide_cyclase"/>
</dbReference>
<proteinExistence type="predicted"/>
<accession>A0ABT7LHE5</accession>
<dbReference type="InterPro" id="IPR008984">
    <property type="entry name" value="SMAD_FHA_dom_sf"/>
</dbReference>
<dbReference type="Proteomes" id="UP001238603">
    <property type="component" value="Unassembled WGS sequence"/>
</dbReference>
<feature type="domain" description="FHA" evidence="1">
    <location>
        <begin position="220"/>
        <end position="268"/>
    </location>
</feature>
<dbReference type="PROSITE" id="PS50125">
    <property type="entry name" value="GUANYLATE_CYCLASE_2"/>
    <property type="match status" value="1"/>
</dbReference>
<comment type="caution">
    <text evidence="3">The sequence shown here is derived from an EMBL/GenBank/DDBJ whole genome shotgun (WGS) entry which is preliminary data.</text>
</comment>
<dbReference type="Gene3D" id="2.60.200.20">
    <property type="match status" value="1"/>
</dbReference>
<feature type="domain" description="Guanylate cyclase" evidence="2">
    <location>
        <begin position="8"/>
        <end position="129"/>
    </location>
</feature>
<organism evidence="3 4">
    <name type="scientific">Roseateles subflavus</name>
    <dbReference type="NCBI Taxonomy" id="3053353"/>
    <lineage>
        <taxon>Bacteria</taxon>
        <taxon>Pseudomonadati</taxon>
        <taxon>Pseudomonadota</taxon>
        <taxon>Betaproteobacteria</taxon>
        <taxon>Burkholderiales</taxon>
        <taxon>Sphaerotilaceae</taxon>
        <taxon>Roseateles</taxon>
    </lineage>
</organism>
<dbReference type="CDD" id="cd00060">
    <property type="entry name" value="FHA"/>
    <property type="match status" value="1"/>
</dbReference>
<dbReference type="InterPro" id="IPR000253">
    <property type="entry name" value="FHA_dom"/>
</dbReference>
<dbReference type="PANTHER" id="PTHR43081">
    <property type="entry name" value="ADENYLATE CYCLASE, TERMINAL-DIFFERENTIATION SPECIFIC-RELATED"/>
    <property type="match status" value="1"/>
</dbReference>
<dbReference type="InterPro" id="IPR050697">
    <property type="entry name" value="Adenylyl/Guanylyl_Cyclase_3/4"/>
</dbReference>
<dbReference type="InterPro" id="IPR001054">
    <property type="entry name" value="A/G_cyclase"/>
</dbReference>
<dbReference type="RefSeq" id="WP_285982367.1">
    <property type="nucleotide sequence ID" value="NZ_JASVDS010000002.1"/>
</dbReference>
<gene>
    <name evidence="3" type="ORF">QRD43_10240</name>
</gene>
<dbReference type="SUPFAM" id="SSF55073">
    <property type="entry name" value="Nucleotide cyclase"/>
    <property type="match status" value="1"/>
</dbReference>
<evidence type="ECO:0000313" key="4">
    <source>
        <dbReference type="Proteomes" id="UP001238603"/>
    </source>
</evidence>
<dbReference type="EMBL" id="JASVDS010000002">
    <property type="protein sequence ID" value="MDL5032282.1"/>
    <property type="molecule type" value="Genomic_DNA"/>
</dbReference>
<dbReference type="PROSITE" id="PS50006">
    <property type="entry name" value="FHA_DOMAIN"/>
    <property type="match status" value="1"/>
</dbReference>
<dbReference type="SUPFAM" id="SSF49879">
    <property type="entry name" value="SMAD/FHA domain"/>
    <property type="match status" value="1"/>
</dbReference>
<dbReference type="Pfam" id="PF00498">
    <property type="entry name" value="FHA"/>
    <property type="match status" value="1"/>
</dbReference>
<evidence type="ECO:0000313" key="3">
    <source>
        <dbReference type="EMBL" id="MDL5032282.1"/>
    </source>
</evidence>
<reference evidence="3 4" key="1">
    <citation type="submission" date="2023-06" db="EMBL/GenBank/DDBJ databases">
        <title>Pelomonas sp. APW6 16S ribosomal RNA gene genome sequencing and assembly.</title>
        <authorList>
            <person name="Woo H."/>
        </authorList>
    </citation>
    <scope>NUCLEOTIDE SEQUENCE [LARGE SCALE GENOMIC DNA]</scope>
    <source>
        <strain evidence="3 4">APW6</strain>
    </source>
</reference>
<dbReference type="Gene3D" id="3.30.70.1230">
    <property type="entry name" value="Nucleotide cyclase"/>
    <property type="match status" value="1"/>
</dbReference>
<dbReference type="SMART" id="SM00240">
    <property type="entry name" value="FHA"/>
    <property type="match status" value="1"/>
</dbReference>
<dbReference type="CDD" id="cd07302">
    <property type="entry name" value="CHD"/>
    <property type="match status" value="1"/>
</dbReference>
<protein>
    <submittedName>
        <fullName evidence="3">Adenylate/guanylate cyclase domain-containing protein</fullName>
    </submittedName>
</protein>
<keyword evidence="4" id="KW-1185">Reference proteome</keyword>
<dbReference type="Pfam" id="PF00211">
    <property type="entry name" value="Guanylate_cyc"/>
    <property type="match status" value="1"/>
</dbReference>
<evidence type="ECO:0000259" key="1">
    <source>
        <dbReference type="PROSITE" id="PS50006"/>
    </source>
</evidence>
<dbReference type="PANTHER" id="PTHR43081:SF1">
    <property type="entry name" value="ADENYLATE CYCLASE, TERMINAL-DIFFERENTIATION SPECIFIC"/>
    <property type="match status" value="1"/>
</dbReference>
<sequence length="323" mass="34583">MTQISERIVLFADLRGSTALFETLGNAEATSVVTHAVNLVGRAVGDCSGKLIKTLGDGLMAVFSDASDGIKAAMQMHDALQRIVSRGQQHGASAGLRGLKLQVALARGEVVEMNGDCFGDAVNVAARLLDHAGDNETLITKEVLQGLPVTQRLRFRSLDLIAIRGRAEPVHVYVLDNYAHSSEPAAATQFGDPMPTVDPDGIRLVWLDLDRIFDIGSMPVILGRSTQATYCITDVRVSRSHARIDWHGGSFSLTDLSYNGTFVRFGRGSEVVSLRRGSCTLHGSGVIGLGGAPTDLSAPTVRFEVLHFADTEPRTAGHSQHGR</sequence>